<dbReference type="InterPro" id="IPR016039">
    <property type="entry name" value="Thiolase-like"/>
</dbReference>
<evidence type="ECO:0000256" key="2">
    <source>
        <dbReference type="RuleBase" id="RU003633"/>
    </source>
</evidence>
<dbReference type="SUPFAM" id="SSF53901">
    <property type="entry name" value="Thiolase-like"/>
    <property type="match status" value="2"/>
</dbReference>
<dbReference type="EMBL" id="PQIB02000005">
    <property type="protein sequence ID" value="RLN16142.1"/>
    <property type="molecule type" value="Genomic_DNA"/>
</dbReference>
<keyword evidence="6" id="KW-1185">Reference proteome</keyword>
<evidence type="ECO:0000256" key="1">
    <source>
        <dbReference type="ARBA" id="ARBA00005531"/>
    </source>
</evidence>
<organism evidence="5 6">
    <name type="scientific">Panicum miliaceum</name>
    <name type="common">Proso millet</name>
    <name type="synonym">Broomcorn millet</name>
    <dbReference type="NCBI Taxonomy" id="4540"/>
    <lineage>
        <taxon>Eukaryota</taxon>
        <taxon>Viridiplantae</taxon>
        <taxon>Streptophyta</taxon>
        <taxon>Embryophyta</taxon>
        <taxon>Tracheophyta</taxon>
        <taxon>Spermatophyta</taxon>
        <taxon>Magnoliopsida</taxon>
        <taxon>Liliopsida</taxon>
        <taxon>Poales</taxon>
        <taxon>Poaceae</taxon>
        <taxon>PACMAD clade</taxon>
        <taxon>Panicoideae</taxon>
        <taxon>Panicodae</taxon>
        <taxon>Paniceae</taxon>
        <taxon>Panicinae</taxon>
        <taxon>Panicum</taxon>
        <taxon>Panicum sect. Panicum</taxon>
    </lineage>
</organism>
<evidence type="ECO:0000259" key="3">
    <source>
        <dbReference type="Pfam" id="PF00195"/>
    </source>
</evidence>
<dbReference type="Pfam" id="PF00195">
    <property type="entry name" value="Chal_sti_synt_N"/>
    <property type="match status" value="1"/>
</dbReference>
<sequence length="237" mass="25454">MMYMNGCSAALRVAKDIAENNRGARVLVACAEITLVMIRAPDEDHVGTLIMQALFGDGAGAVVVGADPVSGEQPGFEMLSASQATIPESENIAVGRLGADAFLFNPCKQMPLLVRDNIERCVADALAPLCPVASWNDLFWVVHPGGRAILDSVQTGLGLDPRKLEASRHVLRENGNMSAPSVIFVLDELRRQQEGNKMGVMVGLGPGLTVETMALRASQVAKRKVEHRYQHQISIGI</sequence>
<dbReference type="GO" id="GO:0030639">
    <property type="term" value="P:polyketide biosynthetic process"/>
    <property type="evidence" value="ECO:0007669"/>
    <property type="project" value="TreeGrafter"/>
</dbReference>
<dbReference type="Proteomes" id="UP000275267">
    <property type="component" value="Unassembled WGS sequence"/>
</dbReference>
<evidence type="ECO:0000313" key="5">
    <source>
        <dbReference type="EMBL" id="RLN16142.1"/>
    </source>
</evidence>
<dbReference type="AlphaFoldDB" id="A0A3L6S7R6"/>
<evidence type="ECO:0008006" key="7">
    <source>
        <dbReference type="Google" id="ProtNLM"/>
    </source>
</evidence>
<dbReference type="PANTHER" id="PTHR11877">
    <property type="entry name" value="HYDROXYMETHYLGLUTARYL-COA SYNTHASE"/>
    <property type="match status" value="1"/>
</dbReference>
<gene>
    <name evidence="5" type="ORF">C2845_PM02G02910</name>
</gene>
<proteinExistence type="inferred from homology"/>
<protein>
    <recommendedName>
        <fullName evidence="7">Bisdemethoxycurcumin synthase-like</fullName>
    </recommendedName>
</protein>
<name>A0A3L6S7R6_PANMI</name>
<feature type="domain" description="Chalcone/stilbene synthase C-terminal" evidence="4">
    <location>
        <begin position="77"/>
        <end position="217"/>
    </location>
</feature>
<dbReference type="GO" id="GO:0016747">
    <property type="term" value="F:acyltransferase activity, transferring groups other than amino-acyl groups"/>
    <property type="evidence" value="ECO:0007669"/>
    <property type="project" value="InterPro"/>
</dbReference>
<dbReference type="InterPro" id="IPR012328">
    <property type="entry name" value="Chalcone/stilbene_synt_C"/>
</dbReference>
<dbReference type="Gene3D" id="3.40.47.10">
    <property type="match status" value="2"/>
</dbReference>
<dbReference type="OrthoDB" id="329835at2759"/>
<keyword evidence="2" id="KW-0012">Acyltransferase</keyword>
<dbReference type="InterPro" id="IPR001099">
    <property type="entry name" value="Chalcone/stilbene_synt_N"/>
</dbReference>
<evidence type="ECO:0000259" key="4">
    <source>
        <dbReference type="Pfam" id="PF02797"/>
    </source>
</evidence>
<comment type="caution">
    <text evidence="5">The sequence shown here is derived from an EMBL/GenBank/DDBJ whole genome shotgun (WGS) entry which is preliminary data.</text>
</comment>
<reference evidence="6" key="1">
    <citation type="journal article" date="2019" name="Nat. Commun.">
        <title>The genome of broomcorn millet.</title>
        <authorList>
            <person name="Zou C."/>
            <person name="Miki D."/>
            <person name="Li D."/>
            <person name="Tang Q."/>
            <person name="Xiao L."/>
            <person name="Rajput S."/>
            <person name="Deng P."/>
            <person name="Jia W."/>
            <person name="Huang R."/>
            <person name="Zhang M."/>
            <person name="Sun Y."/>
            <person name="Hu J."/>
            <person name="Fu X."/>
            <person name="Schnable P.S."/>
            <person name="Li F."/>
            <person name="Zhang H."/>
            <person name="Feng B."/>
            <person name="Zhu X."/>
            <person name="Liu R."/>
            <person name="Schnable J.C."/>
            <person name="Zhu J.-K."/>
            <person name="Zhang H."/>
        </authorList>
    </citation>
    <scope>NUCLEOTIDE SEQUENCE [LARGE SCALE GENOMIC DNA]</scope>
</reference>
<accession>A0A3L6S7R6</accession>
<keyword evidence="2" id="KW-0808">Transferase</keyword>
<dbReference type="InterPro" id="IPR011141">
    <property type="entry name" value="Polyketide_synthase_type-III"/>
</dbReference>
<feature type="domain" description="Chalcone/stilbene synthase N-terminal" evidence="3">
    <location>
        <begin position="1"/>
        <end position="68"/>
    </location>
</feature>
<comment type="similarity">
    <text evidence="1 2">Belongs to the thiolase-like superfamily. Chalcone/stilbene synthases family.</text>
</comment>
<dbReference type="PANTHER" id="PTHR11877:SF29">
    <property type="entry name" value="TYPE III POLYKETIDE SYNTHASE B"/>
    <property type="match status" value="1"/>
</dbReference>
<dbReference type="Pfam" id="PF02797">
    <property type="entry name" value="Chal_sti_synt_C"/>
    <property type="match status" value="1"/>
</dbReference>
<dbReference type="FunFam" id="3.40.47.10:FF:000014">
    <property type="entry name" value="Chalcone synthase 1"/>
    <property type="match status" value="1"/>
</dbReference>
<dbReference type="STRING" id="4540.A0A3L6S7R6"/>
<evidence type="ECO:0000313" key="6">
    <source>
        <dbReference type="Proteomes" id="UP000275267"/>
    </source>
</evidence>